<dbReference type="GeneID" id="17084787"/>
<keyword evidence="2" id="KW-1185">Reference proteome</keyword>
<name>M2WPU5_GALSU</name>
<dbReference type="AlphaFoldDB" id="M2WPU5"/>
<evidence type="ECO:0000313" key="1">
    <source>
        <dbReference type="EMBL" id="EME25795.1"/>
    </source>
</evidence>
<sequence>MSMTCIPNGEGGAGGSYFGDIGQPGKSGLVHIIFEPSSSVVDLEHFLTEYEKLAQLCGLFSVIAGVLSYFYETADEDSEIFSE</sequence>
<dbReference type="KEGG" id="gsl:Gasu_65460"/>
<evidence type="ECO:0000313" key="2">
    <source>
        <dbReference type="Proteomes" id="UP000030680"/>
    </source>
</evidence>
<reference evidence="2" key="1">
    <citation type="journal article" date="2013" name="Science">
        <title>Gene transfer from bacteria and archaea facilitated evolution of an extremophilic eukaryote.</title>
        <authorList>
            <person name="Schonknecht G."/>
            <person name="Chen W.H."/>
            <person name="Ternes C.M."/>
            <person name="Barbier G.G."/>
            <person name="Shrestha R.P."/>
            <person name="Stanke M."/>
            <person name="Brautigam A."/>
            <person name="Baker B.J."/>
            <person name="Banfield J.F."/>
            <person name="Garavito R.M."/>
            <person name="Carr K."/>
            <person name="Wilkerson C."/>
            <person name="Rensing S.A."/>
            <person name="Gagneul D."/>
            <person name="Dickenson N.E."/>
            <person name="Oesterhelt C."/>
            <person name="Lercher M.J."/>
            <person name="Weber A.P."/>
        </authorList>
    </citation>
    <scope>NUCLEOTIDE SEQUENCE [LARGE SCALE GENOMIC DNA]</scope>
    <source>
        <strain evidence="2">074W</strain>
    </source>
</reference>
<accession>M2WPU5</accession>
<protein>
    <submittedName>
        <fullName evidence="1">Uncharacterized protein</fullName>
    </submittedName>
</protein>
<organism evidence="1 2">
    <name type="scientific">Galdieria sulphuraria</name>
    <name type="common">Red alga</name>
    <dbReference type="NCBI Taxonomy" id="130081"/>
    <lineage>
        <taxon>Eukaryota</taxon>
        <taxon>Rhodophyta</taxon>
        <taxon>Bangiophyceae</taxon>
        <taxon>Galdieriales</taxon>
        <taxon>Galdieriaceae</taxon>
        <taxon>Galdieria</taxon>
    </lineage>
</organism>
<dbReference type="RefSeq" id="XP_005702315.1">
    <property type="nucleotide sequence ID" value="XM_005702258.1"/>
</dbReference>
<gene>
    <name evidence="1" type="ORF">Gasu_65460</name>
</gene>
<proteinExistence type="predicted"/>
<dbReference type="Gramene" id="EME25795">
    <property type="protein sequence ID" value="EME25795"/>
    <property type="gene ID" value="Gasu_65460"/>
</dbReference>
<dbReference type="Proteomes" id="UP000030680">
    <property type="component" value="Unassembled WGS sequence"/>
</dbReference>
<dbReference type="EMBL" id="KB454808">
    <property type="protein sequence ID" value="EME25795.1"/>
    <property type="molecule type" value="Genomic_DNA"/>
</dbReference>